<dbReference type="Gene3D" id="3.40.50.1240">
    <property type="entry name" value="Phosphoglycerate mutase-like"/>
    <property type="match status" value="1"/>
</dbReference>
<keyword evidence="7" id="KW-0472">Membrane</keyword>
<dbReference type="Pfam" id="PF00300">
    <property type="entry name" value="His_Phos_1"/>
    <property type="match status" value="2"/>
</dbReference>
<dbReference type="InterPro" id="IPR051021">
    <property type="entry name" value="Mito_Ser/Thr_phosphatase"/>
</dbReference>
<dbReference type="SUPFAM" id="SSF53254">
    <property type="entry name" value="Phosphoglycerate mutase-like"/>
    <property type="match status" value="1"/>
</dbReference>
<dbReference type="SMART" id="SM00855">
    <property type="entry name" value="PGAM"/>
    <property type="match status" value="1"/>
</dbReference>
<comment type="subcellular location">
    <subcellularLocation>
        <location evidence="1">Mitochondrion outer membrane</location>
    </subcellularLocation>
</comment>
<evidence type="ECO:0000256" key="4">
    <source>
        <dbReference type="ARBA" id="ARBA00022787"/>
    </source>
</evidence>
<keyword evidence="5" id="KW-0378">Hydrolase</keyword>
<accession>A0AA38IVP6</accession>
<comment type="subunit">
    <text evidence="9">Interacts with Pk92B/ASK1.</text>
</comment>
<evidence type="ECO:0000256" key="2">
    <source>
        <dbReference type="ARBA" id="ARBA00006717"/>
    </source>
</evidence>
<evidence type="ECO:0000256" key="6">
    <source>
        <dbReference type="ARBA" id="ARBA00023128"/>
    </source>
</evidence>
<dbReference type="EMBL" id="JALNTZ010000002">
    <property type="protein sequence ID" value="KAJ3660882.1"/>
    <property type="molecule type" value="Genomic_DNA"/>
</dbReference>
<comment type="caution">
    <text evidence="15">The sequence shown here is derived from an EMBL/GenBank/DDBJ whole genome shotgun (WGS) entry which is preliminary data.</text>
</comment>
<comment type="function">
    <text evidence="8">Displays phosphatase activity for serine/threonine residues, and dephosphorylates and activates Pk92B kinase. Has apparently no phosphoglycerate mutase activity.</text>
</comment>
<dbReference type="FunFam" id="3.40.50.1240:FF:000009">
    <property type="entry name" value="serine/threonine-protein phosphatase PGAM5, mitochondrial isoform X1"/>
    <property type="match status" value="1"/>
</dbReference>
<dbReference type="PANTHER" id="PTHR20935">
    <property type="entry name" value="PHOSPHOGLYCERATE MUTASE-RELATED"/>
    <property type="match status" value="1"/>
</dbReference>
<dbReference type="Proteomes" id="UP001168821">
    <property type="component" value="Unassembled WGS sequence"/>
</dbReference>
<keyword evidence="6" id="KW-0496">Mitochondrion</keyword>
<evidence type="ECO:0000256" key="13">
    <source>
        <dbReference type="ARBA" id="ARBA00047761"/>
    </source>
</evidence>
<evidence type="ECO:0000256" key="3">
    <source>
        <dbReference type="ARBA" id="ARBA00013081"/>
    </source>
</evidence>
<evidence type="ECO:0000256" key="7">
    <source>
        <dbReference type="ARBA" id="ARBA00023136"/>
    </source>
</evidence>
<reference evidence="15" key="1">
    <citation type="journal article" date="2023" name="G3 (Bethesda)">
        <title>Whole genome assemblies of Zophobas morio and Tenebrio molitor.</title>
        <authorList>
            <person name="Kaur S."/>
            <person name="Stinson S.A."/>
            <person name="diCenzo G.C."/>
        </authorList>
    </citation>
    <scope>NUCLEOTIDE SEQUENCE</scope>
    <source>
        <strain evidence="15">QUZm001</strain>
    </source>
</reference>
<comment type="similarity">
    <text evidence="2">Belongs to the phosphoglycerate mutase family. BPG-dependent PGAM subfamily.</text>
</comment>
<comment type="catalytic activity">
    <reaction evidence="13">
        <text>O-phospho-L-seryl-[protein] + H2O = L-seryl-[protein] + phosphate</text>
        <dbReference type="Rhea" id="RHEA:20629"/>
        <dbReference type="Rhea" id="RHEA-COMP:9863"/>
        <dbReference type="Rhea" id="RHEA-COMP:11604"/>
        <dbReference type="ChEBI" id="CHEBI:15377"/>
        <dbReference type="ChEBI" id="CHEBI:29999"/>
        <dbReference type="ChEBI" id="CHEBI:43474"/>
        <dbReference type="ChEBI" id="CHEBI:83421"/>
        <dbReference type="EC" id="3.1.3.16"/>
    </reaction>
</comment>
<proteinExistence type="inferred from homology"/>
<evidence type="ECO:0000256" key="5">
    <source>
        <dbReference type="ARBA" id="ARBA00022801"/>
    </source>
</evidence>
<dbReference type="InterPro" id="IPR013078">
    <property type="entry name" value="His_Pase_superF_clade-1"/>
</dbReference>
<comment type="catalytic activity">
    <reaction evidence="14">
        <text>O-phospho-L-threonyl-[protein] + H2O = L-threonyl-[protein] + phosphate</text>
        <dbReference type="Rhea" id="RHEA:47004"/>
        <dbReference type="Rhea" id="RHEA-COMP:11060"/>
        <dbReference type="Rhea" id="RHEA-COMP:11605"/>
        <dbReference type="ChEBI" id="CHEBI:15377"/>
        <dbReference type="ChEBI" id="CHEBI:30013"/>
        <dbReference type="ChEBI" id="CHEBI:43474"/>
        <dbReference type="ChEBI" id="CHEBI:61977"/>
        <dbReference type="EC" id="3.1.3.16"/>
    </reaction>
</comment>
<dbReference type="GO" id="GO:0004722">
    <property type="term" value="F:protein serine/threonine phosphatase activity"/>
    <property type="evidence" value="ECO:0007669"/>
    <property type="project" value="UniProtKB-EC"/>
</dbReference>
<evidence type="ECO:0000256" key="9">
    <source>
        <dbReference type="ARBA" id="ARBA00038605"/>
    </source>
</evidence>
<organism evidence="15 16">
    <name type="scientific">Zophobas morio</name>
    <dbReference type="NCBI Taxonomy" id="2755281"/>
    <lineage>
        <taxon>Eukaryota</taxon>
        <taxon>Metazoa</taxon>
        <taxon>Ecdysozoa</taxon>
        <taxon>Arthropoda</taxon>
        <taxon>Hexapoda</taxon>
        <taxon>Insecta</taxon>
        <taxon>Pterygota</taxon>
        <taxon>Neoptera</taxon>
        <taxon>Endopterygota</taxon>
        <taxon>Coleoptera</taxon>
        <taxon>Polyphaga</taxon>
        <taxon>Cucujiformia</taxon>
        <taxon>Tenebrionidae</taxon>
        <taxon>Zophobas</taxon>
    </lineage>
</organism>
<keyword evidence="16" id="KW-1185">Reference proteome</keyword>
<dbReference type="GO" id="GO:0090141">
    <property type="term" value="P:positive regulation of mitochondrial fission"/>
    <property type="evidence" value="ECO:0007669"/>
    <property type="project" value="TreeGrafter"/>
</dbReference>
<sequence>MRPLIKLKKAFLGVCVASGAITYYYLTSPNKKVYASWTTNYEPSAYAKWNDNWDHRSPKYLINSKVYKNETESNRINEEIMSQKPKSVRHIILIRHGQYNVEGQTDAERTLTRLGKVQAEYTGKRLQELGFPYTSMVKSTMSRAQETGSIISTCLPQVPVNSCDLLVEGAPIPPEPPVGHWKQEMHKFFVDGARIEAAFRKYFHRASPKQQEDSYILLVCHANVIRYFVCRALQLPAEAWLRMSLNHASITWLSITPSGRVILRCLGDSGHMPPDFVTAK</sequence>
<dbReference type="PANTHER" id="PTHR20935:SF0">
    <property type="entry name" value="SERINE_THREONINE-PROTEIN PHOSPHATASE PGAM5, MITOCHONDRIAL"/>
    <property type="match status" value="1"/>
</dbReference>
<evidence type="ECO:0000313" key="15">
    <source>
        <dbReference type="EMBL" id="KAJ3660882.1"/>
    </source>
</evidence>
<evidence type="ECO:0000256" key="8">
    <source>
        <dbReference type="ARBA" id="ARBA00037234"/>
    </source>
</evidence>
<evidence type="ECO:0000256" key="1">
    <source>
        <dbReference type="ARBA" id="ARBA00004294"/>
    </source>
</evidence>
<evidence type="ECO:0000313" key="16">
    <source>
        <dbReference type="Proteomes" id="UP001168821"/>
    </source>
</evidence>
<evidence type="ECO:0000256" key="10">
    <source>
        <dbReference type="ARBA" id="ARBA00039765"/>
    </source>
</evidence>
<evidence type="ECO:0000256" key="12">
    <source>
        <dbReference type="ARBA" id="ARBA00042520"/>
    </source>
</evidence>
<gene>
    <name evidence="15" type="ORF">Zmor_005311</name>
</gene>
<dbReference type="AlphaFoldDB" id="A0AA38IVP6"/>
<keyword evidence="4" id="KW-1000">Mitochondrion outer membrane</keyword>
<name>A0AA38IVP6_9CUCU</name>
<dbReference type="EC" id="3.1.3.16" evidence="3"/>
<dbReference type="GO" id="GO:0005741">
    <property type="term" value="C:mitochondrial outer membrane"/>
    <property type="evidence" value="ECO:0007669"/>
    <property type="project" value="UniProtKB-SubCell"/>
</dbReference>
<dbReference type="CDD" id="cd07067">
    <property type="entry name" value="HP_PGM_like"/>
    <property type="match status" value="1"/>
</dbReference>
<evidence type="ECO:0000256" key="11">
    <source>
        <dbReference type="ARBA" id="ARBA00040722"/>
    </source>
</evidence>
<evidence type="ECO:0000256" key="14">
    <source>
        <dbReference type="ARBA" id="ARBA00048336"/>
    </source>
</evidence>
<dbReference type="InterPro" id="IPR029033">
    <property type="entry name" value="His_PPase_superfam"/>
</dbReference>
<protein>
    <recommendedName>
        <fullName evidence="10">Serine/threonine-protein phosphatase PGAM5, mitochondrial</fullName>
        <ecNumber evidence="3">3.1.3.16</ecNumber>
    </recommendedName>
    <alternativeName>
        <fullName evidence="12">Phosphoglycerate mutase family member 5 homolog</fullName>
    </alternativeName>
    <alternativeName>
        <fullName evidence="11">Serine/threonine-protein phosphatase Pgam5, mitochondrial</fullName>
    </alternativeName>
</protein>